<dbReference type="Gene3D" id="3.20.20.140">
    <property type="entry name" value="Metal-dependent hydrolases"/>
    <property type="match status" value="1"/>
</dbReference>
<keyword evidence="4" id="KW-1185">Reference proteome</keyword>
<dbReference type="InterPro" id="IPR051781">
    <property type="entry name" value="Metallo-dep_Hydrolase"/>
</dbReference>
<evidence type="ECO:0000259" key="2">
    <source>
        <dbReference type="Pfam" id="PF01979"/>
    </source>
</evidence>
<organism evidence="3 4">
    <name type="scientific">Paludisphaera mucosa</name>
    <dbReference type="NCBI Taxonomy" id="3030827"/>
    <lineage>
        <taxon>Bacteria</taxon>
        <taxon>Pseudomonadati</taxon>
        <taxon>Planctomycetota</taxon>
        <taxon>Planctomycetia</taxon>
        <taxon>Isosphaerales</taxon>
        <taxon>Isosphaeraceae</taxon>
        <taxon>Paludisphaera</taxon>
    </lineage>
</organism>
<feature type="domain" description="Amidohydrolase-related" evidence="2">
    <location>
        <begin position="81"/>
        <end position="445"/>
    </location>
</feature>
<name>A0ABT6F885_9BACT</name>
<feature type="signal peptide" evidence="1">
    <location>
        <begin position="1"/>
        <end position="24"/>
    </location>
</feature>
<dbReference type="PANTHER" id="PTHR43135">
    <property type="entry name" value="ALPHA-D-RIBOSE 1-METHYLPHOSPHONATE 5-TRIPHOSPHATE DIPHOSPHATASE"/>
    <property type="match status" value="1"/>
</dbReference>
<dbReference type="SUPFAM" id="SSF51338">
    <property type="entry name" value="Composite domain of metallo-dependent hydrolases"/>
    <property type="match status" value="1"/>
</dbReference>
<sequence>MLRHGAILGPFLLAAALLGSAARADDAGTVALTHVRLIDGTGGDPIDDATIVVAGGRITAAGPADTAIPPGATVRDLRGKTVTPGLISDHSHVGQVRGATNGAPNYTRETIEAELRQYRDYGVTTIMALGNNGPLFGTLREEAHAGALGGADLFGVDRGVGVPDGGPPQAMTKLGADQLFRPRTVAEAVAAVDAMADRKTDLVKLWLDDFGGSAAKMTPDVYTAVIERAHARGVRVAAHIHDLADARAIVAAGADILAHGVRDRPVDSDLIDALKSRGVWYVATLALDDASFAWADQAAWTRSPFVRAALSPELARQIDDPKWRAGILAGPGLAGSRSSLVMNQRNLKTLFDAGIKIGFGTDSGATPLRVAGVAEHRELALMVEAGLTPLQALTIATSRAAGALNLDDRGRIAPGLRADFLVFDADPSQDVASTRMIRETWIQGRCHPRVEPTATP</sequence>
<dbReference type="PANTHER" id="PTHR43135:SF3">
    <property type="entry name" value="ALPHA-D-RIBOSE 1-METHYLPHOSPHONATE 5-TRIPHOSPHATE DIPHOSPHATASE"/>
    <property type="match status" value="1"/>
</dbReference>
<evidence type="ECO:0000256" key="1">
    <source>
        <dbReference type="SAM" id="SignalP"/>
    </source>
</evidence>
<dbReference type="Pfam" id="PF01979">
    <property type="entry name" value="Amidohydro_1"/>
    <property type="match status" value="1"/>
</dbReference>
<reference evidence="3 4" key="1">
    <citation type="submission" date="2023-03" db="EMBL/GenBank/DDBJ databases">
        <title>Paludisphaera mucosa sp. nov. a novel planctomycete from northern fen.</title>
        <authorList>
            <person name="Ivanova A."/>
        </authorList>
    </citation>
    <scope>NUCLEOTIDE SEQUENCE [LARGE SCALE GENOMIC DNA]</scope>
    <source>
        <strain evidence="3 4">Pla2</strain>
    </source>
</reference>
<proteinExistence type="predicted"/>
<protein>
    <submittedName>
        <fullName evidence="3">Amidohydrolase family protein</fullName>
    </submittedName>
</protein>
<evidence type="ECO:0000313" key="4">
    <source>
        <dbReference type="Proteomes" id="UP001216907"/>
    </source>
</evidence>
<dbReference type="InterPro" id="IPR011059">
    <property type="entry name" value="Metal-dep_hydrolase_composite"/>
</dbReference>
<accession>A0ABT6F885</accession>
<keyword evidence="1" id="KW-0732">Signal</keyword>
<gene>
    <name evidence="3" type="ORF">PZE19_07450</name>
</gene>
<dbReference type="SUPFAM" id="SSF51556">
    <property type="entry name" value="Metallo-dependent hydrolases"/>
    <property type="match status" value="1"/>
</dbReference>
<dbReference type="InterPro" id="IPR006680">
    <property type="entry name" value="Amidohydro-rel"/>
</dbReference>
<feature type="chain" id="PRO_5045447979" evidence="1">
    <location>
        <begin position="25"/>
        <end position="456"/>
    </location>
</feature>
<dbReference type="Gene3D" id="2.30.40.10">
    <property type="entry name" value="Urease, subunit C, domain 1"/>
    <property type="match status" value="1"/>
</dbReference>
<dbReference type="EMBL" id="JARRAG010000001">
    <property type="protein sequence ID" value="MDG3003598.1"/>
    <property type="molecule type" value="Genomic_DNA"/>
</dbReference>
<comment type="caution">
    <text evidence="3">The sequence shown here is derived from an EMBL/GenBank/DDBJ whole genome shotgun (WGS) entry which is preliminary data.</text>
</comment>
<dbReference type="Proteomes" id="UP001216907">
    <property type="component" value="Unassembled WGS sequence"/>
</dbReference>
<dbReference type="RefSeq" id="WP_277859948.1">
    <property type="nucleotide sequence ID" value="NZ_JARRAG010000001.1"/>
</dbReference>
<dbReference type="InterPro" id="IPR032466">
    <property type="entry name" value="Metal_Hydrolase"/>
</dbReference>
<evidence type="ECO:0000313" key="3">
    <source>
        <dbReference type="EMBL" id="MDG3003598.1"/>
    </source>
</evidence>